<dbReference type="Proteomes" id="UP000831607">
    <property type="component" value="Chromosome"/>
</dbReference>
<feature type="transmembrane region" description="Helical" evidence="1">
    <location>
        <begin position="137"/>
        <end position="157"/>
    </location>
</feature>
<keyword evidence="1" id="KW-0812">Transmembrane</keyword>
<feature type="transmembrane region" description="Helical" evidence="1">
    <location>
        <begin position="27"/>
        <end position="44"/>
    </location>
</feature>
<dbReference type="InterPro" id="IPR052712">
    <property type="entry name" value="Acid_resist_chaperone_HdeD"/>
</dbReference>
<dbReference type="Pfam" id="PF03729">
    <property type="entry name" value="DUF308"/>
    <property type="match status" value="1"/>
</dbReference>
<dbReference type="PANTHER" id="PTHR34989">
    <property type="entry name" value="PROTEIN HDED"/>
    <property type="match status" value="1"/>
</dbReference>
<keyword evidence="1" id="KW-0472">Membrane</keyword>
<feature type="transmembrane region" description="Helical" evidence="1">
    <location>
        <begin position="163"/>
        <end position="187"/>
    </location>
</feature>
<feature type="transmembrane region" description="Helical" evidence="1">
    <location>
        <begin position="81"/>
        <end position="102"/>
    </location>
</feature>
<accession>A0ABY4ALT7</accession>
<feature type="transmembrane region" description="Helical" evidence="1">
    <location>
        <begin position="50"/>
        <end position="69"/>
    </location>
</feature>
<proteinExistence type="predicted"/>
<evidence type="ECO:0000313" key="3">
    <source>
        <dbReference type="Proteomes" id="UP000831607"/>
    </source>
</evidence>
<feature type="transmembrane region" description="Helical" evidence="1">
    <location>
        <begin position="108"/>
        <end position="125"/>
    </location>
</feature>
<evidence type="ECO:0000313" key="2">
    <source>
        <dbReference type="EMBL" id="UOD51271.1"/>
    </source>
</evidence>
<protein>
    <submittedName>
        <fullName evidence="2">HdeD family acid-resistance protein</fullName>
    </submittedName>
</protein>
<evidence type="ECO:0000256" key="1">
    <source>
        <dbReference type="SAM" id="Phobius"/>
    </source>
</evidence>
<dbReference type="RefSeq" id="WP_243479738.1">
    <property type="nucleotide sequence ID" value="NZ_CP063982.1"/>
</dbReference>
<reference evidence="2 3" key="1">
    <citation type="submission" date="2020-11" db="EMBL/GenBank/DDBJ databases">
        <title>Algicoccus daihaiensis sp.nov., isolated from Daihai Lake in Inner Mongolia.</title>
        <authorList>
            <person name="Kai J."/>
        </authorList>
    </citation>
    <scope>NUCLEOTIDE SEQUENCE [LARGE SCALE GENOMIC DNA]</scope>
    <source>
        <strain evidence="3">f23</strain>
    </source>
</reference>
<dbReference type="PANTHER" id="PTHR34989:SF1">
    <property type="entry name" value="PROTEIN HDED"/>
    <property type="match status" value="1"/>
</dbReference>
<dbReference type="InterPro" id="IPR005325">
    <property type="entry name" value="DUF308_memb"/>
</dbReference>
<keyword evidence="3" id="KW-1185">Reference proteome</keyword>
<gene>
    <name evidence="2" type="ORF">DHf2319_05115</name>
</gene>
<organism evidence="2 3">
    <name type="scientific">Orrella daihaiensis</name>
    <dbReference type="NCBI Taxonomy" id="2782176"/>
    <lineage>
        <taxon>Bacteria</taxon>
        <taxon>Pseudomonadati</taxon>
        <taxon>Pseudomonadota</taxon>
        <taxon>Betaproteobacteria</taxon>
        <taxon>Burkholderiales</taxon>
        <taxon>Alcaligenaceae</taxon>
        <taxon>Orrella</taxon>
    </lineage>
</organism>
<name>A0ABY4ALT7_9BURK</name>
<dbReference type="EMBL" id="CP063982">
    <property type="protein sequence ID" value="UOD51271.1"/>
    <property type="molecule type" value="Genomic_DNA"/>
</dbReference>
<keyword evidence="1" id="KW-1133">Transmembrane helix</keyword>
<sequence>MQDNNIPPLTPLQKQIFGEAVKHSGKLIAIGVLLVVCGMIGLIAETAFSYASISILGAVAFVGGVFMAIHAFQSKGWRTFLIQSLFAALYIGLGVFVWMAPLAALEGLTIWLAALFLVTGVLRIIAAIQNGSGGNMLWPALSGVLTIILGVMILNSWPEGSTWVPGLLLAIELLLQGWALVFIGLAIKRASQKP</sequence>